<dbReference type="EMBL" id="ML978137">
    <property type="protein sequence ID" value="KAF2093640.1"/>
    <property type="molecule type" value="Genomic_DNA"/>
</dbReference>
<dbReference type="AlphaFoldDB" id="A0A9P4M1M8"/>
<evidence type="ECO:0000256" key="1">
    <source>
        <dbReference type="SAM" id="MobiDB-lite"/>
    </source>
</evidence>
<gene>
    <name evidence="2" type="ORF">NA57DRAFT_81140</name>
</gene>
<accession>A0A9P4M1M8</accession>
<feature type="region of interest" description="Disordered" evidence="1">
    <location>
        <begin position="258"/>
        <end position="306"/>
    </location>
</feature>
<protein>
    <submittedName>
        <fullName evidence="2">Uncharacterized protein</fullName>
    </submittedName>
</protein>
<dbReference type="Proteomes" id="UP000799772">
    <property type="component" value="Unassembled WGS sequence"/>
</dbReference>
<proteinExistence type="predicted"/>
<keyword evidence="3" id="KW-1185">Reference proteome</keyword>
<comment type="caution">
    <text evidence="2">The sequence shown here is derived from an EMBL/GenBank/DDBJ whole genome shotgun (WGS) entry which is preliminary data.</text>
</comment>
<feature type="compositionally biased region" description="Basic residues" evidence="1">
    <location>
        <begin position="291"/>
        <end position="306"/>
    </location>
</feature>
<sequence length="306" mass="35277">MADTHRYIINFFEKKPEPDDQKIRIIVPFNPSAPVHDLVREIKFRAVEQGTMKMRHCLTLYLNTFDGPSMYNRDTLSTVVLDPAKEEIWAYIARNCPLARLAMSPYATRPCSPHHHGGEVRADGKNRSFITGSLYVAYDEALIDLYIEETPPDILDGVLTYIEREITLDPFLEHLGLKGKTGVIIRNWIGYHLLHLKRYWILDFLPRVFALKDDLEARKPDLPDMTDDEIVEFMAEHGFHGGLLNIFKRVEKAEVESTEDAGNIQDTDDAKELENNLKANKKRDKKEREKKGRKGKKAQTAHHVKL</sequence>
<evidence type="ECO:0000313" key="2">
    <source>
        <dbReference type="EMBL" id="KAF2093640.1"/>
    </source>
</evidence>
<name>A0A9P4M1M8_9PEZI</name>
<organism evidence="2 3">
    <name type="scientific">Rhizodiscina lignyota</name>
    <dbReference type="NCBI Taxonomy" id="1504668"/>
    <lineage>
        <taxon>Eukaryota</taxon>
        <taxon>Fungi</taxon>
        <taxon>Dikarya</taxon>
        <taxon>Ascomycota</taxon>
        <taxon>Pezizomycotina</taxon>
        <taxon>Dothideomycetes</taxon>
        <taxon>Pleosporomycetidae</taxon>
        <taxon>Aulographales</taxon>
        <taxon>Rhizodiscinaceae</taxon>
        <taxon>Rhizodiscina</taxon>
    </lineage>
</organism>
<evidence type="ECO:0000313" key="3">
    <source>
        <dbReference type="Proteomes" id="UP000799772"/>
    </source>
</evidence>
<reference evidence="2" key="1">
    <citation type="journal article" date="2020" name="Stud. Mycol.">
        <title>101 Dothideomycetes genomes: a test case for predicting lifestyles and emergence of pathogens.</title>
        <authorList>
            <person name="Haridas S."/>
            <person name="Albert R."/>
            <person name="Binder M."/>
            <person name="Bloem J."/>
            <person name="Labutti K."/>
            <person name="Salamov A."/>
            <person name="Andreopoulos B."/>
            <person name="Baker S."/>
            <person name="Barry K."/>
            <person name="Bills G."/>
            <person name="Bluhm B."/>
            <person name="Cannon C."/>
            <person name="Castanera R."/>
            <person name="Culley D."/>
            <person name="Daum C."/>
            <person name="Ezra D."/>
            <person name="Gonzalez J."/>
            <person name="Henrissat B."/>
            <person name="Kuo A."/>
            <person name="Liang C."/>
            <person name="Lipzen A."/>
            <person name="Lutzoni F."/>
            <person name="Magnuson J."/>
            <person name="Mondo S."/>
            <person name="Nolan M."/>
            <person name="Ohm R."/>
            <person name="Pangilinan J."/>
            <person name="Park H.-J."/>
            <person name="Ramirez L."/>
            <person name="Alfaro M."/>
            <person name="Sun H."/>
            <person name="Tritt A."/>
            <person name="Yoshinaga Y."/>
            <person name="Zwiers L.-H."/>
            <person name="Turgeon B."/>
            <person name="Goodwin S."/>
            <person name="Spatafora J."/>
            <person name="Crous P."/>
            <person name="Grigoriev I."/>
        </authorList>
    </citation>
    <scope>NUCLEOTIDE SEQUENCE</scope>
    <source>
        <strain evidence="2">CBS 133067</strain>
    </source>
</reference>